<accession>A0A095YGY4</accession>
<proteinExistence type="predicted"/>
<sequence>MMKSGKKLLVGFATVFLGASLAACGGPEASTEARDPDARAKLDRQSSQILTPFSAYLQNDDPADQALVDQANRIFTSKCMAKKGQKFSAVGPENAIIDDRTFGMWDEKFAAQYGWGSMPSSVDKTWQEEETAGGKAWEEAYDECQTAFEEDSETEGLRDIDQEASARAEVLSTQAFNAAVKDEEWKRVHEEWSQCITDAGLTAPKNSKQWASVETKKLLESEGAQTSKESIRLASIEARCNNQTSTSQRLGDLVASYQQPLIDKHEAELKAAKEAKDRVLSAAREYIARNG</sequence>
<gene>
    <name evidence="2" type="ORF">HMPREF2128_00795</name>
    <name evidence="3" type="ORF">HMPREF2128_02445</name>
</gene>
<reference evidence="3 4" key="1">
    <citation type="submission" date="2014-07" db="EMBL/GenBank/DDBJ databases">
        <authorList>
            <person name="McCorrison J."/>
            <person name="Sanka R."/>
            <person name="Torralba M."/>
            <person name="Gillis M."/>
            <person name="Haft D.H."/>
            <person name="Methe B."/>
            <person name="Sutton G."/>
            <person name="Nelson K.E."/>
        </authorList>
    </citation>
    <scope>NUCLEOTIDE SEQUENCE [LARGE SCALE GENOMIC DNA]</scope>
    <source>
        <strain evidence="3 4">DNF00011</strain>
    </source>
</reference>
<evidence type="ECO:0008006" key="5">
    <source>
        <dbReference type="Google" id="ProtNLM"/>
    </source>
</evidence>
<protein>
    <recommendedName>
        <fullName evidence="5">Lipoprotein</fullName>
    </recommendedName>
</protein>
<evidence type="ECO:0000256" key="1">
    <source>
        <dbReference type="SAM" id="SignalP"/>
    </source>
</evidence>
<keyword evidence="1" id="KW-0732">Signal</keyword>
<dbReference type="RefSeq" id="WP_035754464.1">
    <property type="nucleotide sequence ID" value="NZ_JRNH01000004.1"/>
</dbReference>
<dbReference type="AlphaFoldDB" id="A0A095YGY4"/>
<evidence type="ECO:0000313" key="3">
    <source>
        <dbReference type="EMBL" id="KGF21528.1"/>
    </source>
</evidence>
<evidence type="ECO:0000313" key="4">
    <source>
        <dbReference type="Proteomes" id="UP000053528"/>
    </source>
</evidence>
<name>A0A095YGY4_9MICC</name>
<feature type="chain" id="PRO_5044540376" description="Lipoprotein" evidence="1">
    <location>
        <begin position="23"/>
        <end position="291"/>
    </location>
</feature>
<evidence type="ECO:0000313" key="2">
    <source>
        <dbReference type="EMBL" id="KGF21288.1"/>
    </source>
</evidence>
<comment type="caution">
    <text evidence="3">The sequence shown here is derived from an EMBL/GenBank/DDBJ whole genome shotgun (WGS) entry which is preliminary data.</text>
</comment>
<dbReference type="PROSITE" id="PS51257">
    <property type="entry name" value="PROKAR_LIPOPROTEIN"/>
    <property type="match status" value="1"/>
</dbReference>
<organism evidence="3 4">
    <name type="scientific">Pseudoglutamicibacter albus DNF00011</name>
    <dbReference type="NCBI Taxonomy" id="1401063"/>
    <lineage>
        <taxon>Bacteria</taxon>
        <taxon>Bacillati</taxon>
        <taxon>Actinomycetota</taxon>
        <taxon>Actinomycetes</taxon>
        <taxon>Micrococcales</taxon>
        <taxon>Micrococcaceae</taxon>
        <taxon>Pseudoglutamicibacter</taxon>
    </lineage>
</organism>
<feature type="signal peptide" evidence="1">
    <location>
        <begin position="1"/>
        <end position="22"/>
    </location>
</feature>
<dbReference type="EMBL" id="JRNH01000004">
    <property type="protein sequence ID" value="KGF21288.1"/>
    <property type="molecule type" value="Genomic_DNA"/>
</dbReference>
<dbReference type="EMBL" id="JRNH01000004">
    <property type="protein sequence ID" value="KGF21528.1"/>
    <property type="molecule type" value="Genomic_DNA"/>
</dbReference>
<dbReference type="Proteomes" id="UP000053528">
    <property type="component" value="Unassembled WGS sequence"/>
</dbReference>